<dbReference type="AlphaFoldDB" id="A0A0L6VIK7"/>
<evidence type="ECO:0000313" key="3">
    <source>
        <dbReference type="Proteomes" id="UP000037035"/>
    </source>
</evidence>
<protein>
    <submittedName>
        <fullName evidence="2">Uncharacterized protein</fullName>
    </submittedName>
</protein>
<organism evidence="2 3">
    <name type="scientific">Puccinia sorghi</name>
    <dbReference type="NCBI Taxonomy" id="27349"/>
    <lineage>
        <taxon>Eukaryota</taxon>
        <taxon>Fungi</taxon>
        <taxon>Dikarya</taxon>
        <taxon>Basidiomycota</taxon>
        <taxon>Pucciniomycotina</taxon>
        <taxon>Pucciniomycetes</taxon>
        <taxon>Pucciniales</taxon>
        <taxon>Pucciniaceae</taxon>
        <taxon>Puccinia</taxon>
    </lineage>
</organism>
<dbReference type="VEuPathDB" id="FungiDB:VP01_15628g1"/>
<evidence type="ECO:0000313" key="2">
    <source>
        <dbReference type="EMBL" id="KNZ60382.1"/>
    </source>
</evidence>
<evidence type="ECO:0000256" key="1">
    <source>
        <dbReference type="SAM" id="MobiDB-lite"/>
    </source>
</evidence>
<proteinExistence type="predicted"/>
<dbReference type="Proteomes" id="UP000037035">
    <property type="component" value="Unassembled WGS sequence"/>
</dbReference>
<feature type="non-terminal residue" evidence="2">
    <location>
        <position position="90"/>
    </location>
</feature>
<comment type="caution">
    <text evidence="2">The sequence shown here is derived from an EMBL/GenBank/DDBJ whole genome shotgun (WGS) entry which is preliminary data.</text>
</comment>
<keyword evidence="3" id="KW-1185">Reference proteome</keyword>
<feature type="region of interest" description="Disordered" evidence="1">
    <location>
        <begin position="41"/>
        <end position="90"/>
    </location>
</feature>
<name>A0A0L6VIK7_9BASI</name>
<gene>
    <name evidence="2" type="ORF">VP01_15628g1</name>
</gene>
<feature type="non-terminal residue" evidence="2">
    <location>
        <position position="1"/>
    </location>
</feature>
<feature type="compositionally biased region" description="Polar residues" evidence="1">
    <location>
        <begin position="63"/>
        <end position="77"/>
    </location>
</feature>
<feature type="compositionally biased region" description="Polar residues" evidence="1">
    <location>
        <begin position="41"/>
        <end position="54"/>
    </location>
</feature>
<sequence length="90" mass="9826">GISKPSFYGKNQLSPDSNSILNTSIFLINLPNLNPAGYCSNVTDGQNRQTSRVTTPVKGPSMIQPSTDSRRSISQPVNIIKKNPPQKQKN</sequence>
<reference evidence="2 3" key="1">
    <citation type="submission" date="2015-08" db="EMBL/GenBank/DDBJ databases">
        <title>Next Generation Sequencing and Analysis of the Genome of Puccinia sorghi L Schw, the Causal Agent of Maize Common Rust.</title>
        <authorList>
            <person name="Rochi L."/>
            <person name="Burguener G."/>
            <person name="Darino M."/>
            <person name="Turjanski A."/>
            <person name="Kreff E."/>
            <person name="Dieguez M.J."/>
            <person name="Sacco F."/>
        </authorList>
    </citation>
    <scope>NUCLEOTIDE SEQUENCE [LARGE SCALE GENOMIC DNA]</scope>
    <source>
        <strain evidence="2 3">RO10H11247</strain>
    </source>
</reference>
<accession>A0A0L6VIK7</accession>
<dbReference type="EMBL" id="LAVV01006250">
    <property type="protein sequence ID" value="KNZ60382.1"/>
    <property type="molecule type" value="Genomic_DNA"/>
</dbReference>